<dbReference type="Proteomes" id="UP000694888">
    <property type="component" value="Unplaced"/>
</dbReference>
<dbReference type="PROSITE" id="PS50015">
    <property type="entry name" value="SAP_B"/>
    <property type="match status" value="1"/>
</dbReference>
<proteinExistence type="predicted"/>
<evidence type="ECO:0000256" key="2">
    <source>
        <dbReference type="SAM" id="SignalP"/>
    </source>
</evidence>
<evidence type="ECO:0000313" key="4">
    <source>
        <dbReference type="Proteomes" id="UP000694888"/>
    </source>
</evidence>
<dbReference type="GeneID" id="101852873"/>
<evidence type="ECO:0000256" key="1">
    <source>
        <dbReference type="ARBA" id="ARBA00023157"/>
    </source>
</evidence>
<dbReference type="SMART" id="SM00741">
    <property type="entry name" value="SapB"/>
    <property type="match status" value="1"/>
</dbReference>
<gene>
    <name evidence="5" type="primary">LOC101852873</name>
</gene>
<evidence type="ECO:0000259" key="3">
    <source>
        <dbReference type="PROSITE" id="PS50015"/>
    </source>
</evidence>
<feature type="chain" id="PRO_5045475113" evidence="2">
    <location>
        <begin position="19"/>
        <end position="257"/>
    </location>
</feature>
<sequence length="257" mass="27537">MEKRFLPLLFAVLTLASGMPDVQHALRSGPVLGGGVMPMAPKVEADLCPLCIQFTSQAINQLLNIILNAGVVGTCGTICNALAQKTGSQVLGAACNILCDIAGVEEFVKLVEKADLDPIYFCEELKTCPVFDSGDALITKLVVTPATGPQGERLISFDFASKNGTGTGEWRVYIQTVDGIPVESSFLQESQPPGSYNETLKLKAEPDPNCDPTQGPCEQWLPGNYTVEVEICNGECGSKHPHSQVYDKKQTTFVIGN</sequence>
<dbReference type="RefSeq" id="XP_012942224.1">
    <property type="nucleotide sequence ID" value="XM_013086770.2"/>
</dbReference>
<organism evidence="4 5">
    <name type="scientific">Aplysia californica</name>
    <name type="common">California sea hare</name>
    <dbReference type="NCBI Taxonomy" id="6500"/>
    <lineage>
        <taxon>Eukaryota</taxon>
        <taxon>Metazoa</taxon>
        <taxon>Spiralia</taxon>
        <taxon>Lophotrochozoa</taxon>
        <taxon>Mollusca</taxon>
        <taxon>Gastropoda</taxon>
        <taxon>Heterobranchia</taxon>
        <taxon>Euthyneura</taxon>
        <taxon>Tectipleura</taxon>
        <taxon>Aplysiida</taxon>
        <taxon>Aplysioidea</taxon>
        <taxon>Aplysiidae</taxon>
        <taxon>Aplysia</taxon>
    </lineage>
</organism>
<keyword evidence="4" id="KW-1185">Reference proteome</keyword>
<name>A0ABM1A7A3_APLCA</name>
<reference evidence="5" key="1">
    <citation type="submission" date="2025-08" db="UniProtKB">
        <authorList>
            <consortium name="RefSeq"/>
        </authorList>
    </citation>
    <scope>IDENTIFICATION</scope>
</reference>
<protein>
    <submittedName>
        <fullName evidence="5">Countin-1</fullName>
    </submittedName>
</protein>
<evidence type="ECO:0000313" key="5">
    <source>
        <dbReference type="RefSeq" id="XP_012942224.1"/>
    </source>
</evidence>
<dbReference type="InterPro" id="IPR008139">
    <property type="entry name" value="SaposinB_dom"/>
</dbReference>
<keyword evidence="2" id="KW-0732">Signal</keyword>
<feature type="signal peptide" evidence="2">
    <location>
        <begin position="1"/>
        <end position="18"/>
    </location>
</feature>
<feature type="domain" description="Saposin B-type" evidence="3">
    <location>
        <begin position="44"/>
        <end position="132"/>
    </location>
</feature>
<accession>A0ABM1A7A3</accession>
<keyword evidence="1" id="KW-1015">Disulfide bond</keyword>